<reference evidence="13" key="1">
    <citation type="submission" date="2020-06" db="EMBL/GenBank/DDBJ databases">
        <title>WGS assembly of Ceratodon purpureus strain R40.</title>
        <authorList>
            <person name="Carey S.B."/>
            <person name="Jenkins J."/>
            <person name="Shu S."/>
            <person name="Lovell J.T."/>
            <person name="Sreedasyam A."/>
            <person name="Maumus F."/>
            <person name="Tiley G.P."/>
            <person name="Fernandez-Pozo N."/>
            <person name="Barry K."/>
            <person name="Chen C."/>
            <person name="Wang M."/>
            <person name="Lipzen A."/>
            <person name="Daum C."/>
            <person name="Saski C.A."/>
            <person name="Payton A.C."/>
            <person name="Mcbreen J.C."/>
            <person name="Conrad R.E."/>
            <person name="Kollar L.M."/>
            <person name="Olsson S."/>
            <person name="Huttunen S."/>
            <person name="Landis J.B."/>
            <person name="Wickett N.J."/>
            <person name="Johnson M.G."/>
            <person name="Rensing S.A."/>
            <person name="Grimwood J."/>
            <person name="Schmutz J."/>
            <person name="Mcdaniel S.F."/>
        </authorList>
    </citation>
    <scope>NUCLEOTIDE SEQUENCE</scope>
    <source>
        <strain evidence="13">R40</strain>
    </source>
</reference>
<dbReference type="SUPFAM" id="SSF56281">
    <property type="entry name" value="Metallo-hydrolase/oxidoreductase"/>
    <property type="match status" value="1"/>
</dbReference>
<dbReference type="OrthoDB" id="515692at2759"/>
<dbReference type="CDD" id="cd07723">
    <property type="entry name" value="hydroxyacylglutathione_hydrolase_MBL-fold"/>
    <property type="match status" value="1"/>
</dbReference>
<accession>A0A8T0IKK6</accession>
<evidence type="ECO:0000256" key="10">
    <source>
        <dbReference type="ARBA" id="ARBA00022833"/>
    </source>
</evidence>
<comment type="cofactor">
    <cofactor evidence="3">
        <name>Fe(2+)</name>
        <dbReference type="ChEBI" id="CHEBI:29033"/>
    </cofactor>
</comment>
<dbReference type="PANTHER" id="PTHR11935:SF94">
    <property type="entry name" value="TENZING NORGAY, ISOFORM C"/>
    <property type="match status" value="1"/>
</dbReference>
<dbReference type="GO" id="GO:0046872">
    <property type="term" value="F:metal ion binding"/>
    <property type="evidence" value="ECO:0007669"/>
    <property type="project" value="UniProtKB-KW"/>
</dbReference>
<dbReference type="Pfam" id="PF00753">
    <property type="entry name" value="Lactamase_B"/>
    <property type="match status" value="1"/>
</dbReference>
<dbReference type="AlphaFoldDB" id="A0A8T0IKK6"/>
<comment type="cofactor">
    <cofactor evidence="4">
        <name>Fe(3+)</name>
        <dbReference type="ChEBI" id="CHEBI:29034"/>
    </cofactor>
</comment>
<comment type="caution">
    <text evidence="13">The sequence shown here is derived from an EMBL/GenBank/DDBJ whole genome shotgun (WGS) entry which is preliminary data.</text>
</comment>
<evidence type="ECO:0000313" key="14">
    <source>
        <dbReference type="Proteomes" id="UP000822688"/>
    </source>
</evidence>
<evidence type="ECO:0000256" key="3">
    <source>
        <dbReference type="ARBA" id="ARBA00001954"/>
    </source>
</evidence>
<protein>
    <recommendedName>
        <fullName evidence="7">hydroxyacylglutathione hydrolase</fullName>
        <ecNumber evidence="7">3.1.2.6</ecNumber>
    </recommendedName>
    <alternativeName>
        <fullName evidence="11">Glyoxalase II</fullName>
    </alternativeName>
</protein>
<keyword evidence="8" id="KW-0479">Metal-binding</keyword>
<evidence type="ECO:0000256" key="11">
    <source>
        <dbReference type="ARBA" id="ARBA00031044"/>
    </source>
</evidence>
<organism evidence="13 14">
    <name type="scientific">Ceratodon purpureus</name>
    <name type="common">Fire moss</name>
    <name type="synonym">Dicranum purpureum</name>
    <dbReference type="NCBI Taxonomy" id="3225"/>
    <lineage>
        <taxon>Eukaryota</taxon>
        <taxon>Viridiplantae</taxon>
        <taxon>Streptophyta</taxon>
        <taxon>Embryophyta</taxon>
        <taxon>Bryophyta</taxon>
        <taxon>Bryophytina</taxon>
        <taxon>Bryopsida</taxon>
        <taxon>Dicranidae</taxon>
        <taxon>Pseudoditrichales</taxon>
        <taxon>Ditrichaceae</taxon>
        <taxon>Ceratodon</taxon>
    </lineage>
</organism>
<comment type="similarity">
    <text evidence="6">Belongs to the metallo-beta-lactamase superfamily. Glyoxalase II family.</text>
</comment>
<comment type="pathway">
    <text evidence="5">Secondary metabolite metabolism; methylglyoxal degradation; (R)-lactate from methylglyoxal: step 2/2.</text>
</comment>
<evidence type="ECO:0000256" key="7">
    <source>
        <dbReference type="ARBA" id="ARBA00011917"/>
    </source>
</evidence>
<gene>
    <name evidence="13" type="ORF">KC19_3G133100</name>
</gene>
<dbReference type="SMART" id="SM00849">
    <property type="entry name" value="Lactamase_B"/>
    <property type="match status" value="1"/>
</dbReference>
<dbReference type="EMBL" id="CM026423">
    <property type="protein sequence ID" value="KAG0583397.1"/>
    <property type="molecule type" value="Genomic_DNA"/>
</dbReference>
<dbReference type="Gene3D" id="3.60.15.10">
    <property type="entry name" value="Ribonuclease Z/Hydroxyacylglutathione hydrolase-like"/>
    <property type="match status" value="1"/>
</dbReference>
<dbReference type="PIRSF" id="PIRSF005457">
    <property type="entry name" value="Glx"/>
    <property type="match status" value="1"/>
</dbReference>
<evidence type="ECO:0000313" key="13">
    <source>
        <dbReference type="EMBL" id="KAG0583397.1"/>
    </source>
</evidence>
<dbReference type="GO" id="GO:0019243">
    <property type="term" value="P:methylglyoxal catabolic process to D-lactate via S-lactoyl-glutathione"/>
    <property type="evidence" value="ECO:0007669"/>
    <property type="project" value="InterPro"/>
</dbReference>
<feature type="domain" description="Metallo-beta-lactamase" evidence="12">
    <location>
        <begin position="11"/>
        <end position="175"/>
    </location>
</feature>
<proteinExistence type="inferred from homology"/>
<dbReference type="PANTHER" id="PTHR11935">
    <property type="entry name" value="BETA LACTAMASE DOMAIN"/>
    <property type="match status" value="1"/>
</dbReference>
<dbReference type="GO" id="GO:0004416">
    <property type="term" value="F:hydroxyacylglutathione hydrolase activity"/>
    <property type="evidence" value="ECO:0007669"/>
    <property type="project" value="UniProtKB-EC"/>
</dbReference>
<dbReference type="Proteomes" id="UP000822688">
    <property type="component" value="Chromosome 3"/>
</dbReference>
<dbReference type="InterPro" id="IPR001279">
    <property type="entry name" value="Metallo-B-lactamas"/>
</dbReference>
<keyword evidence="10" id="KW-0862">Zinc</keyword>
<evidence type="ECO:0000256" key="8">
    <source>
        <dbReference type="ARBA" id="ARBA00022723"/>
    </source>
</evidence>
<keyword evidence="9" id="KW-0378">Hydrolase</keyword>
<evidence type="ECO:0000256" key="5">
    <source>
        <dbReference type="ARBA" id="ARBA00004963"/>
    </source>
</evidence>
<comment type="catalytic activity">
    <reaction evidence="1">
        <text>an S-(2-hydroxyacyl)glutathione + H2O = a 2-hydroxy carboxylate + glutathione + H(+)</text>
        <dbReference type="Rhea" id="RHEA:21864"/>
        <dbReference type="ChEBI" id="CHEBI:15377"/>
        <dbReference type="ChEBI" id="CHEBI:15378"/>
        <dbReference type="ChEBI" id="CHEBI:57925"/>
        <dbReference type="ChEBI" id="CHEBI:58896"/>
        <dbReference type="ChEBI" id="CHEBI:71261"/>
        <dbReference type="EC" id="3.1.2.6"/>
    </reaction>
</comment>
<dbReference type="InterPro" id="IPR017782">
    <property type="entry name" value="Hydroxyacylglutathione_Hdrlase"/>
</dbReference>
<evidence type="ECO:0000256" key="6">
    <source>
        <dbReference type="ARBA" id="ARBA00006759"/>
    </source>
</evidence>
<dbReference type="HAMAP" id="MF_01374">
    <property type="entry name" value="Glyoxalase_2"/>
    <property type="match status" value="1"/>
</dbReference>
<comment type="cofactor">
    <cofactor evidence="2">
        <name>Zn(2+)</name>
        <dbReference type="ChEBI" id="CHEBI:29105"/>
    </cofactor>
</comment>
<dbReference type="InterPro" id="IPR036866">
    <property type="entry name" value="RibonucZ/Hydroxyglut_hydro"/>
</dbReference>
<evidence type="ECO:0000256" key="2">
    <source>
        <dbReference type="ARBA" id="ARBA00001947"/>
    </source>
</evidence>
<sequence length="260" mass="29168">MKVLPVPCLEDNYAYLVFDEETGDAAAIDPVWPDQVLQAAQLNGAKVKMVLTTHHHWDHAGGNNGMKKHLKDVPIYGGVKDKVEGCSHPVQHGDEFSISPTIRVKCLETPCHTKGHISYFITSTLEGDKPAVFTGDTLFIGGCGRFFEGTPDQMYNSLCKTLASLPPETQVYCGHEYTQKNLEFALTLEPKNEALLKKMEWVMHQRKQKLATVPSTIGDELEFNPFMRVDLKPLQLATGRHSPLEVMAEVRRMKDNYKGR</sequence>
<dbReference type="NCBIfam" id="TIGR03413">
    <property type="entry name" value="GSH_gloB"/>
    <property type="match status" value="1"/>
</dbReference>
<evidence type="ECO:0000256" key="1">
    <source>
        <dbReference type="ARBA" id="ARBA00001623"/>
    </source>
</evidence>
<evidence type="ECO:0000259" key="12">
    <source>
        <dbReference type="SMART" id="SM00849"/>
    </source>
</evidence>
<evidence type="ECO:0000256" key="4">
    <source>
        <dbReference type="ARBA" id="ARBA00001965"/>
    </source>
</evidence>
<dbReference type="FunFam" id="3.60.15.10:FF:000019">
    <property type="entry name" value="Hydroxyacylglutathione hydrolase, mitochondrial"/>
    <property type="match status" value="1"/>
</dbReference>
<dbReference type="InterPro" id="IPR032282">
    <property type="entry name" value="HAGH_C"/>
</dbReference>
<keyword evidence="14" id="KW-1185">Reference proteome</keyword>
<dbReference type="EC" id="3.1.2.6" evidence="7"/>
<dbReference type="Pfam" id="PF16123">
    <property type="entry name" value="HAGH_C"/>
    <property type="match status" value="1"/>
</dbReference>
<name>A0A8T0IKK6_CERPU</name>
<dbReference type="InterPro" id="IPR035680">
    <property type="entry name" value="Clx_II_MBL"/>
</dbReference>
<evidence type="ECO:0000256" key="9">
    <source>
        <dbReference type="ARBA" id="ARBA00022801"/>
    </source>
</evidence>